<dbReference type="InterPro" id="IPR050367">
    <property type="entry name" value="APC_superfamily"/>
</dbReference>
<feature type="transmembrane region" description="Helical" evidence="6">
    <location>
        <begin position="340"/>
        <end position="366"/>
    </location>
</feature>
<sequence>MKGLQRGLNKWHGYALMIGGMIGSGIFVVTGEAGGQAGPSVPLGYIVLLPILLSSALAYLVYLSTPLGNSPGGAYTHISRTFKSFFVGFIFMWFQYIALLGVMAVISISFGEFVASLIGVGHPLMIGTALLLFFFFLNVTGVKWFGQVQLAMTVILFIAIAVLVIPGLFFVKSGNFTPLFPFGLEGFLSILPSLFFAYFGFEQLAQAGGEMKNAQKEMPKTMLRGSLLTMVIYFLVSFVAFGVLPYEQLAQSKGAMSEVAASYLPGFGTWIVNVGIMMAFATTLNSLMMVVSRILFTFADDRIIPPALAKVSDRFGTPHLTLMINTVLVLILIWTGTMSFVLSIALQGMFLMYIGHSAAMIALPYVRPELYELAQFKPSRFLMLIAGVFSISVLSFFSFTMIISVIDVLLIWMAVGTFIYLAGKRFGKKTNFDYEKQLNI</sequence>
<keyword evidence="2" id="KW-1003">Cell membrane</keyword>
<accession>A0ABW4LU45</accession>
<evidence type="ECO:0000313" key="7">
    <source>
        <dbReference type="EMBL" id="MFD1737650.1"/>
    </source>
</evidence>
<reference evidence="8" key="1">
    <citation type="journal article" date="2019" name="Int. J. Syst. Evol. Microbiol.">
        <title>The Global Catalogue of Microorganisms (GCM) 10K type strain sequencing project: providing services to taxonomists for standard genome sequencing and annotation.</title>
        <authorList>
            <consortium name="The Broad Institute Genomics Platform"/>
            <consortium name="The Broad Institute Genome Sequencing Center for Infectious Disease"/>
            <person name="Wu L."/>
            <person name="Ma J."/>
        </authorList>
    </citation>
    <scope>NUCLEOTIDE SEQUENCE [LARGE SCALE GENOMIC DNA]</scope>
    <source>
        <strain evidence="8">CCUG 49339</strain>
    </source>
</reference>
<dbReference type="Proteomes" id="UP001597214">
    <property type="component" value="Unassembled WGS sequence"/>
</dbReference>
<feature type="transmembrane region" description="Helical" evidence="6">
    <location>
        <begin position="84"/>
        <end position="108"/>
    </location>
</feature>
<evidence type="ECO:0000313" key="8">
    <source>
        <dbReference type="Proteomes" id="UP001597214"/>
    </source>
</evidence>
<comment type="caution">
    <text evidence="7">The sequence shown here is derived from an EMBL/GenBank/DDBJ whole genome shotgun (WGS) entry which is preliminary data.</text>
</comment>
<dbReference type="EMBL" id="JBHUEM010000021">
    <property type="protein sequence ID" value="MFD1737650.1"/>
    <property type="molecule type" value="Genomic_DNA"/>
</dbReference>
<protein>
    <submittedName>
        <fullName evidence="7">APC family permease</fullName>
    </submittedName>
</protein>
<comment type="subcellular location">
    <subcellularLocation>
        <location evidence="1">Cell membrane</location>
        <topology evidence="1">Multi-pass membrane protein</topology>
    </subcellularLocation>
</comment>
<feature type="transmembrane region" description="Helical" evidence="6">
    <location>
        <begin position="222"/>
        <end position="244"/>
    </location>
</feature>
<feature type="transmembrane region" description="Helical" evidence="6">
    <location>
        <begin position="378"/>
        <end position="397"/>
    </location>
</feature>
<feature type="transmembrane region" description="Helical" evidence="6">
    <location>
        <begin position="403"/>
        <end position="422"/>
    </location>
</feature>
<dbReference type="Pfam" id="PF13520">
    <property type="entry name" value="AA_permease_2"/>
    <property type="match status" value="1"/>
</dbReference>
<gene>
    <name evidence="7" type="ORF">ACFSCX_13970</name>
</gene>
<feature type="transmembrane region" description="Helical" evidence="6">
    <location>
        <begin position="270"/>
        <end position="296"/>
    </location>
</feature>
<proteinExistence type="predicted"/>
<organism evidence="7 8">
    <name type="scientific">Bacillus salitolerans</name>
    <dbReference type="NCBI Taxonomy" id="1437434"/>
    <lineage>
        <taxon>Bacteria</taxon>
        <taxon>Bacillati</taxon>
        <taxon>Bacillota</taxon>
        <taxon>Bacilli</taxon>
        <taxon>Bacillales</taxon>
        <taxon>Bacillaceae</taxon>
        <taxon>Bacillus</taxon>
    </lineage>
</organism>
<evidence type="ECO:0000256" key="4">
    <source>
        <dbReference type="ARBA" id="ARBA00022989"/>
    </source>
</evidence>
<dbReference type="PIRSF" id="PIRSF006060">
    <property type="entry name" value="AA_transporter"/>
    <property type="match status" value="1"/>
</dbReference>
<evidence type="ECO:0000256" key="5">
    <source>
        <dbReference type="ARBA" id="ARBA00023136"/>
    </source>
</evidence>
<dbReference type="PANTHER" id="PTHR42770:SF7">
    <property type="entry name" value="MEMBRANE PROTEIN"/>
    <property type="match status" value="1"/>
</dbReference>
<keyword evidence="8" id="KW-1185">Reference proteome</keyword>
<evidence type="ECO:0000256" key="2">
    <source>
        <dbReference type="ARBA" id="ARBA00022475"/>
    </source>
</evidence>
<evidence type="ECO:0000256" key="3">
    <source>
        <dbReference type="ARBA" id="ARBA00022692"/>
    </source>
</evidence>
<keyword evidence="5 6" id="KW-0472">Membrane</keyword>
<keyword evidence="3 6" id="KW-0812">Transmembrane</keyword>
<dbReference type="InterPro" id="IPR002293">
    <property type="entry name" value="AA/rel_permease1"/>
</dbReference>
<evidence type="ECO:0000256" key="6">
    <source>
        <dbReference type="SAM" id="Phobius"/>
    </source>
</evidence>
<dbReference type="RefSeq" id="WP_377928869.1">
    <property type="nucleotide sequence ID" value="NZ_JBHUEM010000021.1"/>
</dbReference>
<feature type="transmembrane region" description="Helical" evidence="6">
    <location>
        <begin position="114"/>
        <end position="138"/>
    </location>
</feature>
<evidence type="ECO:0000256" key="1">
    <source>
        <dbReference type="ARBA" id="ARBA00004651"/>
    </source>
</evidence>
<name>A0ABW4LU45_9BACI</name>
<feature type="transmembrane region" description="Helical" evidence="6">
    <location>
        <begin position="317"/>
        <end position="334"/>
    </location>
</feature>
<feature type="transmembrane region" description="Helical" evidence="6">
    <location>
        <begin position="150"/>
        <end position="170"/>
    </location>
</feature>
<feature type="transmembrane region" description="Helical" evidence="6">
    <location>
        <begin position="43"/>
        <end position="63"/>
    </location>
</feature>
<feature type="transmembrane region" description="Helical" evidence="6">
    <location>
        <begin position="12"/>
        <end position="31"/>
    </location>
</feature>
<dbReference type="Gene3D" id="1.20.1740.10">
    <property type="entry name" value="Amino acid/polyamine transporter I"/>
    <property type="match status" value="1"/>
</dbReference>
<feature type="transmembrane region" description="Helical" evidence="6">
    <location>
        <begin position="182"/>
        <end position="201"/>
    </location>
</feature>
<keyword evidence="4 6" id="KW-1133">Transmembrane helix</keyword>
<dbReference type="PANTHER" id="PTHR42770">
    <property type="entry name" value="AMINO ACID TRANSPORTER-RELATED"/>
    <property type="match status" value="1"/>
</dbReference>